<gene>
    <name evidence="2" type="ORF">WOLCODRAFT_151777</name>
</gene>
<keyword evidence="3" id="KW-1185">Reference proteome</keyword>
<evidence type="ECO:0000313" key="3">
    <source>
        <dbReference type="Proteomes" id="UP000218811"/>
    </source>
</evidence>
<protein>
    <submittedName>
        <fullName evidence="2">Uncharacterized protein</fullName>
    </submittedName>
</protein>
<evidence type="ECO:0000256" key="1">
    <source>
        <dbReference type="SAM" id="MobiDB-lite"/>
    </source>
</evidence>
<feature type="region of interest" description="Disordered" evidence="1">
    <location>
        <begin position="1"/>
        <end position="37"/>
    </location>
</feature>
<feature type="compositionally biased region" description="Basic and acidic residues" evidence="1">
    <location>
        <begin position="14"/>
        <end position="25"/>
    </location>
</feature>
<dbReference type="AlphaFoldDB" id="A0A2H3JSE6"/>
<dbReference type="Proteomes" id="UP000218811">
    <property type="component" value="Unassembled WGS sequence"/>
</dbReference>
<reference evidence="2 3" key="1">
    <citation type="journal article" date="2012" name="Science">
        <title>The Paleozoic origin of enzymatic lignin decomposition reconstructed from 31 fungal genomes.</title>
        <authorList>
            <person name="Floudas D."/>
            <person name="Binder M."/>
            <person name="Riley R."/>
            <person name="Barry K."/>
            <person name="Blanchette R.A."/>
            <person name="Henrissat B."/>
            <person name="Martinez A.T."/>
            <person name="Otillar R."/>
            <person name="Spatafora J.W."/>
            <person name="Yadav J.S."/>
            <person name="Aerts A."/>
            <person name="Benoit I."/>
            <person name="Boyd A."/>
            <person name="Carlson A."/>
            <person name="Copeland A."/>
            <person name="Coutinho P.M."/>
            <person name="de Vries R.P."/>
            <person name="Ferreira P."/>
            <person name="Findley K."/>
            <person name="Foster B."/>
            <person name="Gaskell J."/>
            <person name="Glotzer D."/>
            <person name="Gorecki P."/>
            <person name="Heitman J."/>
            <person name="Hesse C."/>
            <person name="Hori C."/>
            <person name="Igarashi K."/>
            <person name="Jurgens J.A."/>
            <person name="Kallen N."/>
            <person name="Kersten P."/>
            <person name="Kohler A."/>
            <person name="Kuees U."/>
            <person name="Kumar T.K.A."/>
            <person name="Kuo A."/>
            <person name="LaButti K."/>
            <person name="Larrondo L.F."/>
            <person name="Lindquist E."/>
            <person name="Ling A."/>
            <person name="Lombard V."/>
            <person name="Lucas S."/>
            <person name="Lundell T."/>
            <person name="Martin R."/>
            <person name="McLaughlin D.J."/>
            <person name="Morgenstern I."/>
            <person name="Morin E."/>
            <person name="Murat C."/>
            <person name="Nagy L.G."/>
            <person name="Nolan M."/>
            <person name="Ohm R.A."/>
            <person name="Patyshakuliyeva A."/>
            <person name="Rokas A."/>
            <person name="Ruiz-Duenas F.J."/>
            <person name="Sabat G."/>
            <person name="Salamov A."/>
            <person name="Samejima M."/>
            <person name="Schmutz J."/>
            <person name="Slot J.C."/>
            <person name="St John F."/>
            <person name="Stenlid J."/>
            <person name="Sun H."/>
            <person name="Sun S."/>
            <person name="Syed K."/>
            <person name="Tsang A."/>
            <person name="Wiebenga A."/>
            <person name="Young D."/>
            <person name="Pisabarro A."/>
            <person name="Eastwood D.C."/>
            <person name="Martin F."/>
            <person name="Cullen D."/>
            <person name="Grigoriev I.V."/>
            <person name="Hibbett D.S."/>
        </authorList>
    </citation>
    <scope>NUCLEOTIDE SEQUENCE [LARGE SCALE GENOMIC DNA]</scope>
    <source>
        <strain evidence="2 3">MD-104</strain>
    </source>
</reference>
<organism evidence="2 3">
    <name type="scientific">Wolfiporia cocos (strain MD-104)</name>
    <name type="common">Brown rot fungus</name>
    <dbReference type="NCBI Taxonomy" id="742152"/>
    <lineage>
        <taxon>Eukaryota</taxon>
        <taxon>Fungi</taxon>
        <taxon>Dikarya</taxon>
        <taxon>Basidiomycota</taxon>
        <taxon>Agaricomycotina</taxon>
        <taxon>Agaricomycetes</taxon>
        <taxon>Polyporales</taxon>
        <taxon>Phaeolaceae</taxon>
        <taxon>Wolfiporia</taxon>
    </lineage>
</organism>
<evidence type="ECO:0000313" key="2">
    <source>
        <dbReference type="EMBL" id="PCH41719.1"/>
    </source>
</evidence>
<accession>A0A2H3JSE6</accession>
<proteinExistence type="predicted"/>
<sequence>MAAGRHERGRRAPTKKDKRADEVASSREGLSGTSPRATVRAAQACRVHSSGYASVARLIHRSSPDLYLFPLALPHPVSRISLANERPNGGQRTIDGRSATETTDNGCAMEWSRFVPVVQQAASRSLFVIPPACLGERRACTSRAAEAALRVTNARRTGPDVSAPAATHAQDAV</sequence>
<dbReference type="EMBL" id="KB468113">
    <property type="protein sequence ID" value="PCH41719.1"/>
    <property type="molecule type" value="Genomic_DNA"/>
</dbReference>
<name>A0A2H3JSE6_WOLCO</name>